<keyword evidence="11" id="KW-1185">Reference proteome</keyword>
<evidence type="ECO:0000313" key="11">
    <source>
        <dbReference type="Proteomes" id="UP000199054"/>
    </source>
</evidence>
<feature type="transmembrane region" description="Helical" evidence="9">
    <location>
        <begin position="189"/>
        <end position="207"/>
    </location>
</feature>
<dbReference type="PANTHER" id="PTHR34979">
    <property type="entry name" value="INNER MEMBRANE PROTEIN YGAZ"/>
    <property type="match status" value="1"/>
</dbReference>
<dbReference type="Pfam" id="PF03591">
    <property type="entry name" value="AzlC"/>
    <property type="match status" value="1"/>
</dbReference>
<evidence type="ECO:0000256" key="1">
    <source>
        <dbReference type="ARBA" id="ARBA00004651"/>
    </source>
</evidence>
<feature type="transmembrane region" description="Helical" evidence="9">
    <location>
        <begin position="214"/>
        <end position="239"/>
    </location>
</feature>
<dbReference type="STRING" id="34002.SAMN04489859_102821"/>
<feature type="compositionally biased region" description="Basic and acidic residues" evidence="8">
    <location>
        <begin position="8"/>
        <end position="23"/>
    </location>
</feature>
<feature type="transmembrane region" description="Helical" evidence="9">
    <location>
        <begin position="64"/>
        <end position="87"/>
    </location>
</feature>
<dbReference type="Proteomes" id="UP000199054">
    <property type="component" value="Unassembled WGS sequence"/>
</dbReference>
<dbReference type="GO" id="GO:0005886">
    <property type="term" value="C:plasma membrane"/>
    <property type="evidence" value="ECO:0007669"/>
    <property type="project" value="UniProtKB-SubCell"/>
</dbReference>
<dbReference type="GO" id="GO:1903785">
    <property type="term" value="P:L-valine transmembrane transport"/>
    <property type="evidence" value="ECO:0007669"/>
    <property type="project" value="TreeGrafter"/>
</dbReference>
<dbReference type="AlphaFoldDB" id="A0A1H8L6S1"/>
<proteinExistence type="inferred from homology"/>
<evidence type="ECO:0000256" key="8">
    <source>
        <dbReference type="SAM" id="MobiDB-lite"/>
    </source>
</evidence>
<comment type="subcellular location">
    <subcellularLocation>
        <location evidence="1">Cell membrane</location>
        <topology evidence="1">Multi-pass membrane protein</topology>
    </subcellularLocation>
</comment>
<keyword evidence="5 9" id="KW-0812">Transmembrane</keyword>
<feature type="transmembrane region" description="Helical" evidence="9">
    <location>
        <begin position="157"/>
        <end position="177"/>
    </location>
</feature>
<dbReference type="RefSeq" id="WP_090614839.1">
    <property type="nucleotide sequence ID" value="NZ_CP067124.1"/>
</dbReference>
<keyword evidence="4" id="KW-1003">Cell membrane</keyword>
<reference evidence="10 11" key="1">
    <citation type="submission" date="2016-10" db="EMBL/GenBank/DDBJ databases">
        <authorList>
            <person name="de Groot N.N."/>
        </authorList>
    </citation>
    <scope>NUCLEOTIDE SEQUENCE [LARGE SCALE GENOMIC DNA]</scope>
    <source>
        <strain evidence="10 11">DSM 8512</strain>
    </source>
</reference>
<evidence type="ECO:0000256" key="2">
    <source>
        <dbReference type="ARBA" id="ARBA00010735"/>
    </source>
</evidence>
<evidence type="ECO:0000256" key="6">
    <source>
        <dbReference type="ARBA" id="ARBA00022989"/>
    </source>
</evidence>
<dbReference type="OrthoDB" id="3579489at2"/>
<evidence type="ECO:0000256" key="9">
    <source>
        <dbReference type="SAM" id="Phobius"/>
    </source>
</evidence>
<keyword evidence="7 9" id="KW-0472">Membrane</keyword>
<dbReference type="EMBL" id="FODE01000028">
    <property type="protein sequence ID" value="SEO00864.1"/>
    <property type="molecule type" value="Genomic_DNA"/>
</dbReference>
<gene>
    <name evidence="10" type="ORF">SAMN04489859_102821</name>
</gene>
<name>A0A1H8L6S1_9RHOB</name>
<evidence type="ECO:0000256" key="5">
    <source>
        <dbReference type="ARBA" id="ARBA00022692"/>
    </source>
</evidence>
<feature type="transmembrane region" description="Helical" evidence="9">
    <location>
        <begin position="40"/>
        <end position="58"/>
    </location>
</feature>
<protein>
    <submittedName>
        <fullName evidence="10">4-azaleucine resistance probable transporter AzlC</fullName>
    </submittedName>
</protein>
<sequence>MSPSPLSRPEHAQVSDDPADARARARSPSQCFRHGMVQSLPFQLVIVPFGMLFGVVAMEAGLDIAQVMGFSVLVLAGASQFTAVQLLSDNAPTFVIILSGLAVNLRMAMYSASLVPWLREASPGQKGWIAYMLIDQSYALSIQHYERHPRLSLRQRLSYFFGTATALCVPWMVSSWAGAMLGNAIPDDIALDFAMPITFLAMIAPMLRTPAHLTACFVAIVGSLLFAGLPSGTGLLIAAPLGMAAGALVEKMTETRRQEDA</sequence>
<evidence type="ECO:0000313" key="10">
    <source>
        <dbReference type="EMBL" id="SEO00864.1"/>
    </source>
</evidence>
<accession>A0A1H8L6S1</accession>
<feature type="transmembrane region" description="Helical" evidence="9">
    <location>
        <begin position="94"/>
        <end position="116"/>
    </location>
</feature>
<keyword evidence="6 9" id="KW-1133">Transmembrane helix</keyword>
<feature type="region of interest" description="Disordered" evidence="8">
    <location>
        <begin position="1"/>
        <end position="25"/>
    </location>
</feature>
<keyword evidence="3" id="KW-0813">Transport</keyword>
<evidence type="ECO:0000256" key="4">
    <source>
        <dbReference type="ARBA" id="ARBA00022475"/>
    </source>
</evidence>
<comment type="similarity">
    <text evidence="2">Belongs to the AzlC family.</text>
</comment>
<dbReference type="InterPro" id="IPR011606">
    <property type="entry name" value="Brnchd-chn_aa_trnsp_permease"/>
</dbReference>
<dbReference type="PANTHER" id="PTHR34979:SF1">
    <property type="entry name" value="INNER MEMBRANE PROTEIN YGAZ"/>
    <property type="match status" value="1"/>
</dbReference>
<evidence type="ECO:0000256" key="7">
    <source>
        <dbReference type="ARBA" id="ARBA00023136"/>
    </source>
</evidence>
<evidence type="ECO:0000256" key="3">
    <source>
        <dbReference type="ARBA" id="ARBA00022448"/>
    </source>
</evidence>
<organism evidence="10 11">
    <name type="scientific">Paracoccus alcaliphilus</name>
    <dbReference type="NCBI Taxonomy" id="34002"/>
    <lineage>
        <taxon>Bacteria</taxon>
        <taxon>Pseudomonadati</taxon>
        <taxon>Pseudomonadota</taxon>
        <taxon>Alphaproteobacteria</taxon>
        <taxon>Rhodobacterales</taxon>
        <taxon>Paracoccaceae</taxon>
        <taxon>Paracoccus</taxon>
    </lineage>
</organism>